<reference evidence="3 4" key="1">
    <citation type="journal article" date="2015" name="Stand. Genomic Sci.">
        <title>Genomic Encyclopedia of Bacterial and Archaeal Type Strains, Phase III: the genomes of soil and plant-associated and newly described type strains.</title>
        <authorList>
            <person name="Whitman W.B."/>
            <person name="Woyke T."/>
            <person name="Klenk H.P."/>
            <person name="Zhou Y."/>
            <person name="Lilburn T.G."/>
            <person name="Beck B.J."/>
            <person name="De Vos P."/>
            <person name="Vandamme P."/>
            <person name="Eisen J.A."/>
            <person name="Garrity G."/>
            <person name="Hugenholtz P."/>
            <person name="Kyrpides N.C."/>
        </authorList>
    </citation>
    <scope>NUCLEOTIDE SEQUENCE [LARGE SCALE GENOMIC DNA]</scope>
    <source>
        <strain evidence="3 4">CGMCC 1.10124</strain>
    </source>
</reference>
<evidence type="ECO:0000256" key="2">
    <source>
        <dbReference type="SAM" id="MobiDB-lite"/>
    </source>
</evidence>
<name>A0A3M0DVT7_9EURY</name>
<dbReference type="Proteomes" id="UP000277326">
    <property type="component" value="Unassembled WGS sequence"/>
</dbReference>
<evidence type="ECO:0000313" key="4">
    <source>
        <dbReference type="Proteomes" id="UP000277326"/>
    </source>
</evidence>
<dbReference type="PROSITE" id="PS51257">
    <property type="entry name" value="PROKAR_LIPOPROTEIN"/>
    <property type="match status" value="1"/>
</dbReference>
<feature type="compositionally biased region" description="Low complexity" evidence="2">
    <location>
        <begin position="55"/>
        <end position="64"/>
    </location>
</feature>
<evidence type="ECO:0000256" key="1">
    <source>
        <dbReference type="SAM" id="Coils"/>
    </source>
</evidence>
<keyword evidence="1" id="KW-0175">Coiled coil</keyword>
<feature type="compositionally biased region" description="Pro residues" evidence="2">
    <location>
        <begin position="42"/>
        <end position="54"/>
    </location>
</feature>
<comment type="caution">
    <text evidence="3">The sequence shown here is derived from an EMBL/GenBank/DDBJ whole genome shotgun (WGS) entry which is preliminary data.</text>
</comment>
<dbReference type="OrthoDB" id="308071at2157"/>
<feature type="coiled-coil region" evidence="1">
    <location>
        <begin position="101"/>
        <end position="128"/>
    </location>
</feature>
<gene>
    <name evidence="3" type="ORF">ATH50_1119</name>
</gene>
<feature type="region of interest" description="Disordered" evidence="2">
    <location>
        <begin position="17"/>
        <end position="64"/>
    </location>
</feature>
<dbReference type="AlphaFoldDB" id="A0A3M0DVT7"/>
<evidence type="ECO:0000313" key="3">
    <source>
        <dbReference type="EMBL" id="RMB23889.1"/>
    </source>
</evidence>
<sequence length="318" mass="34654">MDRRAFLAALTPLVAGCFGGQRSQPTPTATETPEPTATATPEPTPTETPEPTATPEPEASPEAAQHIDDAQDRLTEAIYVYTGGVTDDLLSVTAETEEFRARDVLLRLDRVQRAIHAAEAEATTEDQRAAIASLDTMQQFLTLATDAQSWLVDGHGALREVYTHLDERELDDAADDIERVETASEEVNEPTATIEEEMDVESASVTDAIDADEYEAKVTQLTDEASTLENLGTDATDIHDGVSLIEEAREEEGEGRYDEAADTADRAYELLSDVEDRLDDRLSDLPDRAEAFEDIADDLMDLASSRAAEAEVIYDSNS</sequence>
<feature type="compositionally biased region" description="Low complexity" evidence="2">
    <location>
        <begin position="25"/>
        <end position="41"/>
    </location>
</feature>
<proteinExistence type="predicted"/>
<dbReference type="RefSeq" id="WP_158601146.1">
    <property type="nucleotide sequence ID" value="NZ_CP034145.1"/>
</dbReference>
<organism evidence="3 4">
    <name type="scientific">Haloplanus aerogenes</name>
    <dbReference type="NCBI Taxonomy" id="660522"/>
    <lineage>
        <taxon>Archaea</taxon>
        <taxon>Methanobacteriati</taxon>
        <taxon>Methanobacteriota</taxon>
        <taxon>Stenosarchaea group</taxon>
        <taxon>Halobacteria</taxon>
        <taxon>Halobacteriales</taxon>
        <taxon>Haloferacaceae</taxon>
        <taxon>Haloplanus</taxon>
    </lineage>
</organism>
<dbReference type="EMBL" id="REFS01000002">
    <property type="protein sequence ID" value="RMB23889.1"/>
    <property type="molecule type" value="Genomic_DNA"/>
</dbReference>
<dbReference type="GeneID" id="38470278"/>
<accession>A0A3M0DVT7</accession>
<protein>
    <submittedName>
        <fullName evidence="3">Uncharacterized protein</fullName>
    </submittedName>
</protein>